<feature type="chain" id="PRO_5035160384" description="TLDc domain-containing protein" evidence="1">
    <location>
        <begin position="18"/>
        <end position="265"/>
    </location>
</feature>
<evidence type="ECO:0000256" key="1">
    <source>
        <dbReference type="SAM" id="SignalP"/>
    </source>
</evidence>
<evidence type="ECO:0000313" key="3">
    <source>
        <dbReference type="Proteomes" id="UP000785679"/>
    </source>
</evidence>
<reference evidence="2" key="1">
    <citation type="submission" date="2019-06" db="EMBL/GenBank/DDBJ databases">
        <authorList>
            <person name="Zheng W."/>
        </authorList>
    </citation>
    <scope>NUCLEOTIDE SEQUENCE</scope>
    <source>
        <strain evidence="2">QDHG01</strain>
    </source>
</reference>
<organism evidence="2 3">
    <name type="scientific">Halteria grandinella</name>
    <dbReference type="NCBI Taxonomy" id="5974"/>
    <lineage>
        <taxon>Eukaryota</taxon>
        <taxon>Sar</taxon>
        <taxon>Alveolata</taxon>
        <taxon>Ciliophora</taxon>
        <taxon>Intramacronucleata</taxon>
        <taxon>Spirotrichea</taxon>
        <taxon>Stichotrichia</taxon>
        <taxon>Sporadotrichida</taxon>
        <taxon>Halteriidae</taxon>
        <taxon>Halteria</taxon>
    </lineage>
</organism>
<feature type="signal peptide" evidence="1">
    <location>
        <begin position="1"/>
        <end position="17"/>
    </location>
</feature>
<proteinExistence type="predicted"/>
<comment type="caution">
    <text evidence="2">The sequence shown here is derived from an EMBL/GenBank/DDBJ whole genome shotgun (WGS) entry which is preliminary data.</text>
</comment>
<keyword evidence="3" id="KW-1185">Reference proteome</keyword>
<dbReference type="Proteomes" id="UP000785679">
    <property type="component" value="Unassembled WGS sequence"/>
</dbReference>
<dbReference type="AlphaFoldDB" id="A0A8J8NJG4"/>
<dbReference type="EMBL" id="RRYP01014021">
    <property type="protein sequence ID" value="TNV76197.1"/>
    <property type="molecule type" value="Genomic_DNA"/>
</dbReference>
<keyword evidence="1" id="KW-0732">Signal</keyword>
<accession>A0A8J8NJG4</accession>
<protein>
    <recommendedName>
        <fullName evidence="4">TLDc domain-containing protein</fullName>
    </recommendedName>
</protein>
<evidence type="ECO:0008006" key="4">
    <source>
        <dbReference type="Google" id="ProtNLM"/>
    </source>
</evidence>
<gene>
    <name evidence="2" type="ORF">FGO68_gene11696</name>
</gene>
<sequence>MSIIYLALLTTITFAQTANYIGNCENAFSFAEAHTPGTKFTCSNQTTSKVWNCKVIEVMFPICSKEEQCKSFNCQLRKNNKFDGNNVDITAEEGEWLLQQIQVPNLKLKPVLLYQGTRDGWDVTDYHSKVDGFPNTYTFLKYTQTQRRAAGFMTLAQSSKQYWNLLYDNLSFVLSIEKRLVAKASIHNHIVLQSYNIGPIFQDEGLLTVFGSHKSPLNKYGEAHCGRAAYYFPYEDLEKNICSLSGLQDIKTYHDLDELEVWQIL</sequence>
<evidence type="ECO:0000313" key="2">
    <source>
        <dbReference type="EMBL" id="TNV76197.1"/>
    </source>
</evidence>
<name>A0A8J8NJG4_HALGN</name>